<evidence type="ECO:0000313" key="1">
    <source>
        <dbReference type="EMBL" id="MBY8335891.1"/>
    </source>
</evidence>
<protein>
    <recommendedName>
        <fullName evidence="3">HK97 gp10 family phage protein</fullName>
    </recommendedName>
</protein>
<proteinExistence type="predicted"/>
<organism evidence="1 2">
    <name type="scientific">Alteriqipengyuania abyssalis</name>
    <dbReference type="NCBI Taxonomy" id="2860200"/>
    <lineage>
        <taxon>Bacteria</taxon>
        <taxon>Pseudomonadati</taxon>
        <taxon>Pseudomonadota</taxon>
        <taxon>Alphaproteobacteria</taxon>
        <taxon>Sphingomonadales</taxon>
        <taxon>Erythrobacteraceae</taxon>
        <taxon>Alteriqipengyuania</taxon>
    </lineage>
</organism>
<name>A0ABS7PA73_9SPHN</name>
<comment type="caution">
    <text evidence="1">The sequence shown here is derived from an EMBL/GenBank/DDBJ whole genome shotgun (WGS) entry which is preliminary data.</text>
</comment>
<evidence type="ECO:0008006" key="3">
    <source>
        <dbReference type="Google" id="ProtNLM"/>
    </source>
</evidence>
<gene>
    <name evidence="1" type="ORF">KYN89_02400</name>
</gene>
<dbReference type="RefSeq" id="WP_222823638.1">
    <property type="nucleotide sequence ID" value="NZ_JAHWXP010000001.1"/>
</dbReference>
<sequence>MELKDIGFGLGSITFHSKEDDVPDKSEVQGNVTINTVGRAGKPAHFTVSNHIACQFERDGIQTHEYFNWGVVVTGFDASATYKEVELAAAEQLAPMLRAVADRIEASLEEAAKKASEGNA</sequence>
<dbReference type="EMBL" id="JAHWXP010000001">
    <property type="protein sequence ID" value="MBY8335891.1"/>
    <property type="molecule type" value="Genomic_DNA"/>
</dbReference>
<evidence type="ECO:0000313" key="2">
    <source>
        <dbReference type="Proteomes" id="UP000759298"/>
    </source>
</evidence>
<reference evidence="1 2" key="1">
    <citation type="submission" date="2021-07" db="EMBL/GenBank/DDBJ databases">
        <title>Alteriqipengyuania abyssalis NZ-12B nov, sp.nov isolated from deep sea sponge in pacific ocean.</title>
        <authorList>
            <person name="Tareen S."/>
            <person name="Wink J."/>
        </authorList>
    </citation>
    <scope>NUCLEOTIDE SEQUENCE [LARGE SCALE GENOMIC DNA]</scope>
    <source>
        <strain evidence="1 2">NZ-12B</strain>
    </source>
</reference>
<keyword evidence="2" id="KW-1185">Reference proteome</keyword>
<accession>A0ABS7PA73</accession>
<dbReference type="Proteomes" id="UP000759298">
    <property type="component" value="Unassembled WGS sequence"/>
</dbReference>